<evidence type="ECO:0000256" key="2">
    <source>
        <dbReference type="ARBA" id="ARBA00023125"/>
    </source>
</evidence>
<dbReference type="InterPro" id="IPR018062">
    <property type="entry name" value="HTH_AraC-typ_CS"/>
</dbReference>
<evidence type="ECO:0000256" key="1">
    <source>
        <dbReference type="ARBA" id="ARBA00023015"/>
    </source>
</evidence>
<dbReference type="SUPFAM" id="SSF46689">
    <property type="entry name" value="Homeodomain-like"/>
    <property type="match status" value="2"/>
</dbReference>
<dbReference type="InterPro" id="IPR009057">
    <property type="entry name" value="Homeodomain-like_sf"/>
</dbReference>
<dbReference type="InterPro" id="IPR014710">
    <property type="entry name" value="RmlC-like_jellyroll"/>
</dbReference>
<dbReference type="Gene3D" id="2.60.120.10">
    <property type="entry name" value="Jelly Rolls"/>
    <property type="match status" value="1"/>
</dbReference>
<name>A0A4R7S6J2_9BACT</name>
<dbReference type="GO" id="GO:0003700">
    <property type="term" value="F:DNA-binding transcription factor activity"/>
    <property type="evidence" value="ECO:0007669"/>
    <property type="project" value="InterPro"/>
</dbReference>
<dbReference type="GO" id="GO:0043565">
    <property type="term" value="F:sequence-specific DNA binding"/>
    <property type="evidence" value="ECO:0007669"/>
    <property type="project" value="InterPro"/>
</dbReference>
<sequence length="289" mass="32309">MVTQSRTKSQFERIEMPADSSFAWKDMTGVHFTAPFHHHPEIELTLITEGYGQRLVGDTVEPFHSGDVVLLGPHLPHVWFSDARCTVSSAIVMQFHPETFGGGILKAQEMESIRTLLLLAARGVVIQGETAQEMQRRLSGLATLTPVQRLTLLVELLEKVALTADHRCLEAKAPEETVSPVDRKRLDEVLRYIHANHQRALPLPEVARVAGLGPESFSRFFRRVTGHTYIETLIQIRLASALALLGESTDTIAAVAYACGFEDLSNFNRQFRRSYGITPSEARRRAQPE</sequence>
<keyword evidence="1" id="KW-0805">Transcription regulation</keyword>
<dbReference type="PRINTS" id="PR00032">
    <property type="entry name" value="HTHARAC"/>
</dbReference>
<evidence type="ECO:0000313" key="5">
    <source>
        <dbReference type="EMBL" id="TDU72817.1"/>
    </source>
</evidence>
<keyword evidence="6" id="KW-1185">Reference proteome</keyword>
<accession>A0A4R7S6J2</accession>
<gene>
    <name evidence="5" type="ORF">EI77_01282</name>
</gene>
<dbReference type="PROSITE" id="PS00041">
    <property type="entry name" value="HTH_ARAC_FAMILY_1"/>
    <property type="match status" value="1"/>
</dbReference>
<dbReference type="EMBL" id="SOCA01000002">
    <property type="protein sequence ID" value="TDU72817.1"/>
    <property type="molecule type" value="Genomic_DNA"/>
</dbReference>
<dbReference type="AlphaFoldDB" id="A0A4R7S6J2"/>
<dbReference type="SMART" id="SM00342">
    <property type="entry name" value="HTH_ARAC"/>
    <property type="match status" value="1"/>
</dbReference>
<keyword evidence="3" id="KW-0804">Transcription</keyword>
<evidence type="ECO:0000313" key="6">
    <source>
        <dbReference type="Proteomes" id="UP000295662"/>
    </source>
</evidence>
<dbReference type="InterPro" id="IPR018060">
    <property type="entry name" value="HTH_AraC"/>
</dbReference>
<dbReference type="InterPro" id="IPR020449">
    <property type="entry name" value="Tscrpt_reg_AraC-type_HTH"/>
</dbReference>
<dbReference type="Proteomes" id="UP000295662">
    <property type="component" value="Unassembled WGS sequence"/>
</dbReference>
<dbReference type="Gene3D" id="1.10.10.60">
    <property type="entry name" value="Homeodomain-like"/>
    <property type="match status" value="1"/>
</dbReference>
<organism evidence="5 6">
    <name type="scientific">Prosthecobacter fusiformis</name>
    <dbReference type="NCBI Taxonomy" id="48464"/>
    <lineage>
        <taxon>Bacteria</taxon>
        <taxon>Pseudomonadati</taxon>
        <taxon>Verrucomicrobiota</taxon>
        <taxon>Verrucomicrobiia</taxon>
        <taxon>Verrucomicrobiales</taxon>
        <taxon>Verrucomicrobiaceae</taxon>
        <taxon>Prosthecobacter</taxon>
    </lineage>
</organism>
<dbReference type="Pfam" id="PF12833">
    <property type="entry name" value="HTH_18"/>
    <property type="match status" value="1"/>
</dbReference>
<keyword evidence="2 5" id="KW-0238">DNA-binding</keyword>
<dbReference type="SUPFAM" id="SSF51182">
    <property type="entry name" value="RmlC-like cupins"/>
    <property type="match status" value="1"/>
</dbReference>
<proteinExistence type="predicted"/>
<comment type="caution">
    <text evidence="5">The sequence shown here is derived from an EMBL/GenBank/DDBJ whole genome shotgun (WGS) entry which is preliminary data.</text>
</comment>
<feature type="domain" description="HTH araC/xylS-type" evidence="4">
    <location>
        <begin position="187"/>
        <end position="285"/>
    </location>
</feature>
<reference evidence="5 6" key="1">
    <citation type="submission" date="2019-03" db="EMBL/GenBank/DDBJ databases">
        <title>Genomic Encyclopedia of Archaeal and Bacterial Type Strains, Phase II (KMG-II): from individual species to whole genera.</title>
        <authorList>
            <person name="Goeker M."/>
        </authorList>
    </citation>
    <scope>NUCLEOTIDE SEQUENCE [LARGE SCALE GENOMIC DNA]</scope>
    <source>
        <strain evidence="5 6">ATCC 25309</strain>
    </source>
</reference>
<dbReference type="InterPro" id="IPR011051">
    <property type="entry name" value="RmlC_Cupin_sf"/>
</dbReference>
<evidence type="ECO:0000259" key="4">
    <source>
        <dbReference type="PROSITE" id="PS01124"/>
    </source>
</evidence>
<dbReference type="PANTHER" id="PTHR46796">
    <property type="entry name" value="HTH-TYPE TRANSCRIPTIONAL ACTIVATOR RHAS-RELATED"/>
    <property type="match status" value="1"/>
</dbReference>
<dbReference type="InterPro" id="IPR050204">
    <property type="entry name" value="AraC_XylS_family_regulators"/>
</dbReference>
<evidence type="ECO:0000256" key="3">
    <source>
        <dbReference type="ARBA" id="ARBA00023163"/>
    </source>
</evidence>
<dbReference type="OrthoDB" id="184505at2"/>
<protein>
    <submittedName>
        <fullName evidence="5">AraC-like DNA-binding protein</fullName>
    </submittedName>
</protein>
<dbReference type="PANTHER" id="PTHR46796:SF13">
    <property type="entry name" value="HTH-TYPE TRANSCRIPTIONAL ACTIVATOR RHAS"/>
    <property type="match status" value="1"/>
</dbReference>
<dbReference type="PROSITE" id="PS01124">
    <property type="entry name" value="HTH_ARAC_FAMILY_2"/>
    <property type="match status" value="1"/>
</dbReference>